<organism evidence="3 4">
    <name type="scientific">Romboutsia lituseburensis DSM 797</name>
    <dbReference type="NCBI Taxonomy" id="1121325"/>
    <lineage>
        <taxon>Bacteria</taxon>
        <taxon>Bacillati</taxon>
        <taxon>Bacillota</taxon>
        <taxon>Clostridia</taxon>
        <taxon>Peptostreptococcales</taxon>
        <taxon>Peptostreptococcaceae</taxon>
        <taxon>Romboutsia</taxon>
    </lineage>
</organism>
<feature type="transmembrane region" description="Helical" evidence="1">
    <location>
        <begin position="38"/>
        <end position="54"/>
    </location>
</feature>
<gene>
    <name evidence="3" type="ORF">SAMN04515677_101318</name>
</gene>
<dbReference type="PANTHER" id="PTHR40448:SF1">
    <property type="entry name" value="TWO-COMPONENT SENSOR HISTIDINE KINASE"/>
    <property type="match status" value="1"/>
</dbReference>
<proteinExistence type="predicted"/>
<evidence type="ECO:0000259" key="2">
    <source>
        <dbReference type="Pfam" id="PF14501"/>
    </source>
</evidence>
<accession>A0A1G9IN77</accession>
<dbReference type="Proteomes" id="UP000199068">
    <property type="component" value="Unassembled WGS sequence"/>
</dbReference>
<keyword evidence="3" id="KW-0808">Transferase</keyword>
<dbReference type="EMBL" id="FNGW01000001">
    <property type="protein sequence ID" value="SDL26728.1"/>
    <property type="molecule type" value="Genomic_DNA"/>
</dbReference>
<evidence type="ECO:0000313" key="3">
    <source>
        <dbReference type="EMBL" id="SDL26728.1"/>
    </source>
</evidence>
<dbReference type="AlphaFoldDB" id="A0A1G9IN77"/>
<feature type="transmembrane region" description="Helical" evidence="1">
    <location>
        <begin position="128"/>
        <end position="147"/>
    </location>
</feature>
<dbReference type="GO" id="GO:0016301">
    <property type="term" value="F:kinase activity"/>
    <property type="evidence" value="ECO:0007669"/>
    <property type="project" value="UniProtKB-KW"/>
</dbReference>
<dbReference type="GO" id="GO:0042802">
    <property type="term" value="F:identical protein binding"/>
    <property type="evidence" value="ECO:0007669"/>
    <property type="project" value="TreeGrafter"/>
</dbReference>
<feature type="transmembrane region" description="Helical" evidence="1">
    <location>
        <begin position="92"/>
        <end position="116"/>
    </location>
</feature>
<keyword evidence="1" id="KW-0472">Membrane</keyword>
<dbReference type="STRING" id="1121325.SAMN04515677_101318"/>
<sequence>MLELKIYESTQLVNAIFFVVSFFVLIKRMGYKYKAKGIFLNIINIILVILLIKIETKYYVISKAIIKSIILFVLICKVSYSFRLKKALTYSVLYSLIYKGIQVTLHIVIFDIYVIMTDIFNFRWDIEFDILNTIIINFIILLIVYHFNRLKNLSINKKCYIYTTITIIINALIILFLRKASDDVYELYSVVADNNINTKKLNLCMPFINFGDLVLPYIIVASNIIFIFSLIKFLKATQEKAKIEVLNEKIDMQYNYYLNIKESQEKVRRIYHDINNHMTNINIIQNQNKEVSTYINSINKEINDFENTYNTGNIILDIILNEKSKLCKLKDIDLYCNIDFSKCDFIEMIDVSSIFSNLIDNAIEACEKIQDKEYKTYINIRGTIVKSYYILKCENSKINKVISKNNKILTSKKDKYLHGIGIESIKSSIKKYDGEVDIQIDENKFTTTIYIKLK</sequence>
<keyword evidence="1" id="KW-1133">Transmembrane helix</keyword>
<evidence type="ECO:0000313" key="4">
    <source>
        <dbReference type="Proteomes" id="UP000199068"/>
    </source>
</evidence>
<dbReference type="CDD" id="cd16935">
    <property type="entry name" value="HATPase_AgrC-ComD-like"/>
    <property type="match status" value="1"/>
</dbReference>
<protein>
    <submittedName>
        <fullName evidence="3">Sensor histidine kinase YesM</fullName>
    </submittedName>
</protein>
<evidence type="ECO:0000256" key="1">
    <source>
        <dbReference type="SAM" id="Phobius"/>
    </source>
</evidence>
<name>A0A1G9IN77_9FIRM</name>
<dbReference type="RefSeq" id="WP_092722187.1">
    <property type="nucleotide sequence ID" value="NZ_FNGW01000001.1"/>
</dbReference>
<dbReference type="PANTHER" id="PTHR40448">
    <property type="entry name" value="TWO-COMPONENT SENSOR HISTIDINE KINASE"/>
    <property type="match status" value="1"/>
</dbReference>
<dbReference type="InterPro" id="IPR032834">
    <property type="entry name" value="NatK-like_C"/>
</dbReference>
<dbReference type="InterPro" id="IPR036890">
    <property type="entry name" value="HATPase_C_sf"/>
</dbReference>
<keyword evidence="3" id="KW-0418">Kinase</keyword>
<dbReference type="Pfam" id="PF14501">
    <property type="entry name" value="HATPase_c_5"/>
    <property type="match status" value="1"/>
</dbReference>
<keyword evidence="4" id="KW-1185">Reference proteome</keyword>
<feature type="domain" description="Sensor histidine kinase NatK-like C-terminal" evidence="2">
    <location>
        <begin position="347"/>
        <end position="451"/>
    </location>
</feature>
<keyword evidence="1" id="KW-0812">Transmembrane</keyword>
<feature type="transmembrane region" description="Helical" evidence="1">
    <location>
        <begin position="159"/>
        <end position="177"/>
    </location>
</feature>
<feature type="transmembrane region" description="Helical" evidence="1">
    <location>
        <begin position="6"/>
        <end position="26"/>
    </location>
</feature>
<feature type="transmembrane region" description="Helical" evidence="1">
    <location>
        <begin position="214"/>
        <end position="234"/>
    </location>
</feature>
<feature type="transmembrane region" description="Helical" evidence="1">
    <location>
        <begin position="60"/>
        <end position="80"/>
    </location>
</feature>
<dbReference type="SUPFAM" id="SSF55874">
    <property type="entry name" value="ATPase domain of HSP90 chaperone/DNA topoisomerase II/histidine kinase"/>
    <property type="match status" value="1"/>
</dbReference>
<reference evidence="3 4" key="1">
    <citation type="submission" date="2016-10" db="EMBL/GenBank/DDBJ databases">
        <authorList>
            <person name="de Groot N.N."/>
        </authorList>
    </citation>
    <scope>NUCLEOTIDE SEQUENCE [LARGE SCALE GENOMIC DNA]</scope>
    <source>
        <strain evidence="3 4">DSM 797</strain>
    </source>
</reference>